<feature type="transmembrane region" description="Helical" evidence="2">
    <location>
        <begin position="47"/>
        <end position="68"/>
    </location>
</feature>
<keyword evidence="4" id="KW-1185">Reference proteome</keyword>
<comment type="caution">
    <text evidence="3">The sequence shown here is derived from an EMBL/GenBank/DDBJ whole genome shotgun (WGS) entry which is preliminary data.</text>
</comment>
<keyword evidence="2" id="KW-0812">Transmembrane</keyword>
<feature type="region of interest" description="Disordered" evidence="1">
    <location>
        <begin position="97"/>
        <end position="118"/>
    </location>
</feature>
<sequence>MMMTTTTIHSKPRGRKLHSRHDETTYDLDTLFGRPVNELCFCSTFRLLISIFLFHSLILLFCWLVGWIHASYISSSPKILDGPGLFSVGYHRTNSKAKPTLESETTQEATLAGPEPGPDTHEIHGPLSRFHSASYLALFLEMATFCLSFWNMEHCLRMCG</sequence>
<evidence type="ECO:0000256" key="2">
    <source>
        <dbReference type="SAM" id="Phobius"/>
    </source>
</evidence>
<dbReference type="Proteomes" id="UP001270362">
    <property type="component" value="Unassembled WGS sequence"/>
</dbReference>
<evidence type="ECO:0000313" key="3">
    <source>
        <dbReference type="EMBL" id="KAK3692676.1"/>
    </source>
</evidence>
<evidence type="ECO:0000256" key="1">
    <source>
        <dbReference type="SAM" id="MobiDB-lite"/>
    </source>
</evidence>
<feature type="transmembrane region" description="Helical" evidence="2">
    <location>
        <begin position="133"/>
        <end position="152"/>
    </location>
</feature>
<keyword evidence="2" id="KW-1133">Transmembrane helix</keyword>
<protein>
    <submittedName>
        <fullName evidence="3">Uncharacterized protein</fullName>
    </submittedName>
</protein>
<name>A0AAE0XG77_9PEZI</name>
<organism evidence="3 4">
    <name type="scientific">Podospora appendiculata</name>
    <dbReference type="NCBI Taxonomy" id="314037"/>
    <lineage>
        <taxon>Eukaryota</taxon>
        <taxon>Fungi</taxon>
        <taxon>Dikarya</taxon>
        <taxon>Ascomycota</taxon>
        <taxon>Pezizomycotina</taxon>
        <taxon>Sordariomycetes</taxon>
        <taxon>Sordariomycetidae</taxon>
        <taxon>Sordariales</taxon>
        <taxon>Podosporaceae</taxon>
        <taxon>Podospora</taxon>
    </lineage>
</organism>
<dbReference type="AlphaFoldDB" id="A0AAE0XG77"/>
<proteinExistence type="predicted"/>
<keyword evidence="2" id="KW-0472">Membrane</keyword>
<reference evidence="3" key="1">
    <citation type="journal article" date="2023" name="Mol. Phylogenet. Evol.">
        <title>Genome-scale phylogeny and comparative genomics of the fungal order Sordariales.</title>
        <authorList>
            <person name="Hensen N."/>
            <person name="Bonometti L."/>
            <person name="Westerberg I."/>
            <person name="Brannstrom I.O."/>
            <person name="Guillou S."/>
            <person name="Cros-Aarteil S."/>
            <person name="Calhoun S."/>
            <person name="Haridas S."/>
            <person name="Kuo A."/>
            <person name="Mondo S."/>
            <person name="Pangilinan J."/>
            <person name="Riley R."/>
            <person name="LaButti K."/>
            <person name="Andreopoulos B."/>
            <person name="Lipzen A."/>
            <person name="Chen C."/>
            <person name="Yan M."/>
            <person name="Daum C."/>
            <person name="Ng V."/>
            <person name="Clum A."/>
            <person name="Steindorff A."/>
            <person name="Ohm R.A."/>
            <person name="Martin F."/>
            <person name="Silar P."/>
            <person name="Natvig D.O."/>
            <person name="Lalanne C."/>
            <person name="Gautier V."/>
            <person name="Ament-Velasquez S.L."/>
            <person name="Kruys A."/>
            <person name="Hutchinson M.I."/>
            <person name="Powell A.J."/>
            <person name="Barry K."/>
            <person name="Miller A.N."/>
            <person name="Grigoriev I.V."/>
            <person name="Debuchy R."/>
            <person name="Gladieux P."/>
            <person name="Hiltunen Thoren M."/>
            <person name="Johannesson H."/>
        </authorList>
    </citation>
    <scope>NUCLEOTIDE SEQUENCE</scope>
    <source>
        <strain evidence="3">CBS 314.62</strain>
    </source>
</reference>
<accession>A0AAE0XG77</accession>
<dbReference type="EMBL" id="JAULSO010000001">
    <property type="protein sequence ID" value="KAK3692676.1"/>
    <property type="molecule type" value="Genomic_DNA"/>
</dbReference>
<gene>
    <name evidence="3" type="ORF">B0T22DRAFT_21913</name>
</gene>
<reference evidence="3" key="2">
    <citation type="submission" date="2023-06" db="EMBL/GenBank/DDBJ databases">
        <authorList>
            <consortium name="Lawrence Berkeley National Laboratory"/>
            <person name="Haridas S."/>
            <person name="Hensen N."/>
            <person name="Bonometti L."/>
            <person name="Westerberg I."/>
            <person name="Brannstrom I.O."/>
            <person name="Guillou S."/>
            <person name="Cros-Aarteil S."/>
            <person name="Calhoun S."/>
            <person name="Kuo A."/>
            <person name="Mondo S."/>
            <person name="Pangilinan J."/>
            <person name="Riley R."/>
            <person name="Labutti K."/>
            <person name="Andreopoulos B."/>
            <person name="Lipzen A."/>
            <person name="Chen C."/>
            <person name="Yanf M."/>
            <person name="Daum C."/>
            <person name="Ng V."/>
            <person name="Clum A."/>
            <person name="Steindorff A."/>
            <person name="Ohm R."/>
            <person name="Martin F."/>
            <person name="Silar P."/>
            <person name="Natvig D."/>
            <person name="Lalanne C."/>
            <person name="Gautier V."/>
            <person name="Ament-Velasquez S.L."/>
            <person name="Kruys A."/>
            <person name="Hutchinson M.I."/>
            <person name="Powell A.J."/>
            <person name="Barry K."/>
            <person name="Miller A.N."/>
            <person name="Grigoriev I.V."/>
            <person name="Debuchy R."/>
            <person name="Gladieux P."/>
            <person name="Thoren M.H."/>
            <person name="Johannesson H."/>
        </authorList>
    </citation>
    <scope>NUCLEOTIDE SEQUENCE</scope>
    <source>
        <strain evidence="3">CBS 314.62</strain>
    </source>
</reference>
<evidence type="ECO:0000313" key="4">
    <source>
        <dbReference type="Proteomes" id="UP001270362"/>
    </source>
</evidence>